<evidence type="ECO:0000313" key="2">
    <source>
        <dbReference type="Proteomes" id="UP000606044"/>
    </source>
</evidence>
<dbReference type="RefSeq" id="WP_188575277.1">
    <property type="nucleotide sequence ID" value="NZ_BMCT01000001.1"/>
</dbReference>
<reference evidence="1" key="2">
    <citation type="submission" date="2020-09" db="EMBL/GenBank/DDBJ databases">
        <authorList>
            <person name="Sun Q."/>
            <person name="Sedlacek I."/>
        </authorList>
    </citation>
    <scope>NUCLEOTIDE SEQUENCE</scope>
    <source>
        <strain evidence="1">CCM 7897</strain>
    </source>
</reference>
<comment type="caution">
    <text evidence="1">The sequence shown here is derived from an EMBL/GenBank/DDBJ whole genome shotgun (WGS) entry which is preliminary data.</text>
</comment>
<dbReference type="SUPFAM" id="SSF55811">
    <property type="entry name" value="Nudix"/>
    <property type="match status" value="1"/>
</dbReference>
<dbReference type="InterPro" id="IPR015797">
    <property type="entry name" value="NUDIX_hydrolase-like_dom_sf"/>
</dbReference>
<gene>
    <name evidence="1" type="ORF">GCM10007301_06120</name>
</gene>
<reference evidence="1" key="1">
    <citation type="journal article" date="2014" name="Int. J. Syst. Evol. Microbiol.">
        <title>Complete genome sequence of Corynebacterium casei LMG S-19264T (=DSM 44701T), isolated from a smear-ripened cheese.</title>
        <authorList>
            <consortium name="US DOE Joint Genome Institute (JGI-PGF)"/>
            <person name="Walter F."/>
            <person name="Albersmeier A."/>
            <person name="Kalinowski J."/>
            <person name="Ruckert C."/>
        </authorList>
    </citation>
    <scope>NUCLEOTIDE SEQUENCE</scope>
    <source>
        <strain evidence="1">CCM 7897</strain>
    </source>
</reference>
<dbReference type="Proteomes" id="UP000606044">
    <property type="component" value="Unassembled WGS sequence"/>
</dbReference>
<name>A0A917BPR1_9HYPH</name>
<protein>
    <recommendedName>
        <fullName evidence="3">NUDIX hydrolase</fullName>
    </recommendedName>
</protein>
<organism evidence="1 2">
    <name type="scientific">Azorhizobium oxalatiphilum</name>
    <dbReference type="NCBI Taxonomy" id="980631"/>
    <lineage>
        <taxon>Bacteria</taxon>
        <taxon>Pseudomonadati</taxon>
        <taxon>Pseudomonadota</taxon>
        <taxon>Alphaproteobacteria</taxon>
        <taxon>Hyphomicrobiales</taxon>
        <taxon>Xanthobacteraceae</taxon>
        <taxon>Azorhizobium</taxon>
    </lineage>
</organism>
<keyword evidence="2" id="KW-1185">Reference proteome</keyword>
<evidence type="ECO:0000313" key="1">
    <source>
        <dbReference type="EMBL" id="GGF49651.1"/>
    </source>
</evidence>
<proteinExistence type="predicted"/>
<sequence>MSYTPAIEGVFPVSRLDLKVEPGIWTEAEAHRAEIDAHFARRKVETPQIWNGRVLVMRHLSLDGDLLTGRFIEVDFASFLWWRDHGWRPEFNVYNAFGAAALEGPEGAFLLGVMGDWTAAAGKVYFPCGTPDLSDVTPQGVVDFEASMRRELTEETGLTFEDIAEDRGWTLVLDQRRVAVLRRLVTREPAQILASRVRAGLAGQVHPELSDMRVVAAPADITPDVMPFAATYMRHLWAAAKA</sequence>
<accession>A0A917BPR1</accession>
<evidence type="ECO:0008006" key="3">
    <source>
        <dbReference type="Google" id="ProtNLM"/>
    </source>
</evidence>
<dbReference type="EMBL" id="BMCT01000001">
    <property type="protein sequence ID" value="GGF49651.1"/>
    <property type="molecule type" value="Genomic_DNA"/>
</dbReference>
<dbReference type="AlphaFoldDB" id="A0A917BPR1"/>